<accession>A0A8J3E0K1</accession>
<dbReference type="EMBL" id="BMJQ01000001">
    <property type="protein sequence ID" value="GGF02739.1"/>
    <property type="molecule type" value="Genomic_DNA"/>
</dbReference>
<reference evidence="1" key="2">
    <citation type="submission" date="2020-09" db="EMBL/GenBank/DDBJ databases">
        <authorList>
            <person name="Sun Q."/>
            <person name="Zhou Y."/>
        </authorList>
    </citation>
    <scope>NUCLEOTIDE SEQUENCE</scope>
    <source>
        <strain evidence="1">CGMCC 1.15725</strain>
    </source>
</reference>
<keyword evidence="2" id="KW-1185">Reference proteome</keyword>
<name>A0A8J3E0K1_9PROT</name>
<gene>
    <name evidence="1" type="ORF">GCM10011611_05250</name>
</gene>
<dbReference type="Gene3D" id="1.25.40.10">
    <property type="entry name" value="Tetratricopeptide repeat domain"/>
    <property type="match status" value="1"/>
</dbReference>
<sequence length="420" mass="45059">MTAAPSLVEQAVAHLNARRYAEAATLFLAAVNAVPTDDEAWRGLAVALALQGRLGDLIGLADYRERRRGDGFLFCHEALGLLLTYRLHGHLRALDDALPMASVYKPPALYQAACADLLDGAEDAAFARLGRFKELVRAGAGQLPIGADSHFNIAYRQGTLIEDVDFVAGLAEPAAVAARLPATVRELDAGAGGRPYVLATACDRHYFERFAPGFVRSAAAQMPGAALHFHVMAADEASRSLFRALTAEAPGLALNLSTEPDSALRSGAYYASARFLVGPDLLRHYRRPVVLLDADVGFLQPLDPLVAAAAGYDFTCFRHDGAGPCSRYPAVLGVCDPGAGGQAFLERVRLFVLAKLEIEWPFNWMLDQAALASVIRWVRKTRGETGVGILNELVGTHFQPWLRSVGGDEKAALIRAASGQ</sequence>
<dbReference type="SUPFAM" id="SSF48452">
    <property type="entry name" value="TPR-like"/>
    <property type="match status" value="1"/>
</dbReference>
<evidence type="ECO:0000313" key="2">
    <source>
        <dbReference type="Proteomes" id="UP000646365"/>
    </source>
</evidence>
<proteinExistence type="predicted"/>
<comment type="caution">
    <text evidence="1">The sequence shown here is derived from an EMBL/GenBank/DDBJ whole genome shotgun (WGS) entry which is preliminary data.</text>
</comment>
<dbReference type="AlphaFoldDB" id="A0A8J3E0K1"/>
<reference evidence="1" key="1">
    <citation type="journal article" date="2014" name="Int. J. Syst. Evol. Microbiol.">
        <title>Complete genome sequence of Corynebacterium casei LMG S-19264T (=DSM 44701T), isolated from a smear-ripened cheese.</title>
        <authorList>
            <consortium name="US DOE Joint Genome Institute (JGI-PGF)"/>
            <person name="Walter F."/>
            <person name="Albersmeier A."/>
            <person name="Kalinowski J."/>
            <person name="Ruckert C."/>
        </authorList>
    </citation>
    <scope>NUCLEOTIDE SEQUENCE</scope>
    <source>
        <strain evidence="1">CGMCC 1.15725</strain>
    </source>
</reference>
<evidence type="ECO:0000313" key="1">
    <source>
        <dbReference type="EMBL" id="GGF02739.1"/>
    </source>
</evidence>
<dbReference type="InterPro" id="IPR011990">
    <property type="entry name" value="TPR-like_helical_dom_sf"/>
</dbReference>
<protein>
    <submittedName>
        <fullName evidence="1">Uncharacterized protein</fullName>
    </submittedName>
</protein>
<dbReference type="RefSeq" id="WP_189042145.1">
    <property type="nucleotide sequence ID" value="NZ_BMJQ01000001.1"/>
</dbReference>
<organism evidence="1 2">
    <name type="scientific">Aliidongia dinghuensis</name>
    <dbReference type="NCBI Taxonomy" id="1867774"/>
    <lineage>
        <taxon>Bacteria</taxon>
        <taxon>Pseudomonadati</taxon>
        <taxon>Pseudomonadota</taxon>
        <taxon>Alphaproteobacteria</taxon>
        <taxon>Rhodospirillales</taxon>
        <taxon>Dongiaceae</taxon>
        <taxon>Aliidongia</taxon>
    </lineage>
</organism>
<dbReference type="Proteomes" id="UP000646365">
    <property type="component" value="Unassembled WGS sequence"/>
</dbReference>